<dbReference type="EMBL" id="AWUE01011041">
    <property type="protein sequence ID" value="OMP11032.1"/>
    <property type="molecule type" value="Genomic_DNA"/>
</dbReference>
<comment type="caution">
    <text evidence="1">The sequence shown here is derived from an EMBL/GenBank/DDBJ whole genome shotgun (WGS) entry which is preliminary data.</text>
</comment>
<name>A0A1R3KVC7_9ROSI</name>
<dbReference type="AlphaFoldDB" id="A0A1R3KVC7"/>
<sequence length="572" mass="61582">VLQVRTEEHVQRVGRRADHRLATAVQRGVQRHTVAGQVFQRLHHVVVARIVFTLEHLGTRGAVLVDHFRHTGLPLFSHFEGEGHERRRVVDLDHLRGDGVEHRRAERSPAFAELDLLVDAVGHARHARATDDRTTTQGTRAELHAALEPGHRVAVDHDLRDALGHVVDLAPLRRARVTGAGGDHVLVGVRGAEVDVFHLLDRHAAGMGNISRGADCGTGVAGGGLHEQFGHVRTGDDLLVQLDVQRAAAGEGQLAGFLEDVAQVVVDHLQGQFLEQRLHAGGVVDVRLVGDVAFALRTQPLDQLRREVEALALLFIAAQADDVGVLGVDHQFAVFEAGQAREVVLAGVAVGRHPHDLELAIEHLEAEELGDRAVQAAQGVRIEELLDLVDLAVLAIAEEGRGVFALAVDAEDRGLFLETGAVIGAGCVGQVVLDRFDLDFLRIEAQLLQTPDDLLAVALVAAVAHQDRVKGAVRGVPVALGIVPASLAEQADRGERNRHHIDVGRLDAGLFQAELRRLVGHAVLCMFIAHEALFFGGGDQLAVDVQGRGRIMAKGAGQAKNRQCQGSSLFIR</sequence>
<evidence type="ECO:0000313" key="2">
    <source>
        <dbReference type="Proteomes" id="UP000187203"/>
    </source>
</evidence>
<reference evidence="2" key="1">
    <citation type="submission" date="2013-09" db="EMBL/GenBank/DDBJ databases">
        <title>Corchorus olitorius genome sequencing.</title>
        <authorList>
            <person name="Alam M."/>
            <person name="Haque M.S."/>
            <person name="Islam M.S."/>
            <person name="Emdad E.M."/>
            <person name="Islam M.M."/>
            <person name="Ahmed B."/>
            <person name="Halim A."/>
            <person name="Hossen Q.M.M."/>
            <person name="Hossain M.Z."/>
            <person name="Ahmed R."/>
            <person name="Khan M.M."/>
            <person name="Islam R."/>
            <person name="Rashid M.M."/>
            <person name="Khan S.A."/>
            <person name="Rahman M.S."/>
            <person name="Alam M."/>
            <person name="Yahiya A.S."/>
            <person name="Khan M.S."/>
            <person name="Azam M.S."/>
            <person name="Haque T."/>
            <person name="Lashkar M.Z.H."/>
            <person name="Akhand A.I."/>
            <person name="Morshed G."/>
            <person name="Roy S."/>
            <person name="Uddin K.S."/>
            <person name="Rabeya T."/>
            <person name="Hossain A.S."/>
            <person name="Chowdhury A."/>
            <person name="Snigdha A.R."/>
            <person name="Mortoza M.S."/>
            <person name="Matin S.A."/>
            <person name="Hoque S.M.E."/>
            <person name="Islam M.K."/>
            <person name="Roy D.K."/>
            <person name="Haider R."/>
            <person name="Moosa M.M."/>
            <person name="Elias S.M."/>
            <person name="Hasan A.M."/>
            <person name="Jahan S."/>
            <person name="Shafiuddin M."/>
            <person name="Mahmood N."/>
            <person name="Shommy N.S."/>
        </authorList>
    </citation>
    <scope>NUCLEOTIDE SEQUENCE [LARGE SCALE GENOMIC DNA]</scope>
    <source>
        <strain evidence="2">cv. O-4</strain>
    </source>
</reference>
<accession>A0A1R3KVC7</accession>
<organism evidence="1 2">
    <name type="scientific">Corchorus olitorius</name>
    <dbReference type="NCBI Taxonomy" id="93759"/>
    <lineage>
        <taxon>Eukaryota</taxon>
        <taxon>Viridiplantae</taxon>
        <taxon>Streptophyta</taxon>
        <taxon>Embryophyta</taxon>
        <taxon>Tracheophyta</taxon>
        <taxon>Spermatophyta</taxon>
        <taxon>Magnoliopsida</taxon>
        <taxon>eudicotyledons</taxon>
        <taxon>Gunneridae</taxon>
        <taxon>Pentapetalae</taxon>
        <taxon>rosids</taxon>
        <taxon>malvids</taxon>
        <taxon>Malvales</taxon>
        <taxon>Malvaceae</taxon>
        <taxon>Grewioideae</taxon>
        <taxon>Apeibeae</taxon>
        <taxon>Corchorus</taxon>
    </lineage>
</organism>
<feature type="non-terminal residue" evidence="1">
    <location>
        <position position="1"/>
    </location>
</feature>
<proteinExistence type="predicted"/>
<dbReference type="Proteomes" id="UP000187203">
    <property type="component" value="Unassembled WGS sequence"/>
</dbReference>
<gene>
    <name evidence="1" type="ORF">COLO4_04070</name>
</gene>
<protein>
    <submittedName>
        <fullName evidence="1">Uncharacterized protein</fullName>
    </submittedName>
</protein>
<keyword evidence="2" id="KW-1185">Reference proteome</keyword>
<evidence type="ECO:0000313" key="1">
    <source>
        <dbReference type="EMBL" id="OMP11032.1"/>
    </source>
</evidence>